<dbReference type="Proteomes" id="UP001196413">
    <property type="component" value="Unassembled WGS sequence"/>
</dbReference>
<name>A0AAD5MLR6_PARTN</name>
<keyword evidence="2" id="KW-1185">Reference proteome</keyword>
<protein>
    <recommendedName>
        <fullName evidence="3">SXP/RAL-2 family protein Ani s 5-like cation-binding domain-containing protein</fullName>
    </recommendedName>
</protein>
<dbReference type="EMBL" id="JAHQIW010003990">
    <property type="protein sequence ID" value="KAJ1360855.1"/>
    <property type="molecule type" value="Genomic_DNA"/>
</dbReference>
<reference evidence="1" key="1">
    <citation type="submission" date="2021-06" db="EMBL/GenBank/DDBJ databases">
        <title>Parelaphostrongylus tenuis whole genome reference sequence.</title>
        <authorList>
            <person name="Garwood T.J."/>
            <person name="Larsen P.A."/>
            <person name="Fountain-Jones N.M."/>
            <person name="Garbe J.R."/>
            <person name="Macchietto M.G."/>
            <person name="Kania S.A."/>
            <person name="Gerhold R.W."/>
            <person name="Richards J.E."/>
            <person name="Wolf T.M."/>
        </authorList>
    </citation>
    <scope>NUCLEOTIDE SEQUENCE</scope>
    <source>
        <strain evidence="1">MNPRO001-30</strain>
        <tissue evidence="1">Meninges</tissue>
    </source>
</reference>
<evidence type="ECO:0008006" key="3">
    <source>
        <dbReference type="Google" id="ProtNLM"/>
    </source>
</evidence>
<comment type="caution">
    <text evidence="1">The sequence shown here is derived from an EMBL/GenBank/DDBJ whole genome shotgun (WGS) entry which is preliminary data.</text>
</comment>
<organism evidence="1 2">
    <name type="scientific">Parelaphostrongylus tenuis</name>
    <name type="common">Meningeal worm</name>
    <dbReference type="NCBI Taxonomy" id="148309"/>
    <lineage>
        <taxon>Eukaryota</taxon>
        <taxon>Metazoa</taxon>
        <taxon>Ecdysozoa</taxon>
        <taxon>Nematoda</taxon>
        <taxon>Chromadorea</taxon>
        <taxon>Rhabditida</taxon>
        <taxon>Rhabditina</taxon>
        <taxon>Rhabditomorpha</taxon>
        <taxon>Strongyloidea</taxon>
        <taxon>Metastrongylidae</taxon>
        <taxon>Parelaphostrongylus</taxon>
    </lineage>
</organism>
<evidence type="ECO:0000313" key="1">
    <source>
        <dbReference type="EMBL" id="KAJ1360855.1"/>
    </source>
</evidence>
<evidence type="ECO:0000313" key="2">
    <source>
        <dbReference type="Proteomes" id="UP001196413"/>
    </source>
</evidence>
<accession>A0AAD5MLR6</accession>
<sequence length="101" mass="11645">MQLETALECWLTKYGVEVNETKCRALLEEFKEKHTLFIRSLTELPVKLTALIAEYTKIADDKKQVAKGALQKVGEIYMTMDEKQKAVVSYMFQIYSTDMKG</sequence>
<dbReference type="AlphaFoldDB" id="A0AAD5MLR6"/>
<proteinExistence type="predicted"/>
<gene>
    <name evidence="1" type="ORF">KIN20_019947</name>
</gene>